<dbReference type="Proteomes" id="UP000623608">
    <property type="component" value="Unassembled WGS sequence"/>
</dbReference>
<dbReference type="AlphaFoldDB" id="A0A919NI38"/>
<dbReference type="EMBL" id="BOMY01000012">
    <property type="protein sequence ID" value="GIF19075.1"/>
    <property type="molecule type" value="Genomic_DNA"/>
</dbReference>
<proteinExistence type="predicted"/>
<protein>
    <submittedName>
        <fullName evidence="2">Uncharacterized protein</fullName>
    </submittedName>
</protein>
<evidence type="ECO:0000313" key="3">
    <source>
        <dbReference type="Proteomes" id="UP000623608"/>
    </source>
</evidence>
<organism evidence="2 3">
    <name type="scientific">Paractinoplanes tereljensis</name>
    <dbReference type="NCBI Taxonomy" id="571912"/>
    <lineage>
        <taxon>Bacteria</taxon>
        <taxon>Bacillati</taxon>
        <taxon>Actinomycetota</taxon>
        <taxon>Actinomycetes</taxon>
        <taxon>Micromonosporales</taxon>
        <taxon>Micromonosporaceae</taxon>
        <taxon>Paractinoplanes</taxon>
    </lineage>
</organism>
<feature type="region of interest" description="Disordered" evidence="1">
    <location>
        <begin position="1"/>
        <end position="34"/>
    </location>
</feature>
<feature type="region of interest" description="Disordered" evidence="1">
    <location>
        <begin position="126"/>
        <end position="146"/>
    </location>
</feature>
<sequence>MVNSRAGDGAGSSAAGKRKSVSRSPNVVDAGVLSQPPNGMISAASVRVVRFCSTVVTLSPSVPSQEVLTLCNANDSPDVTGIALMTEVTGGVMYVVDLATNRSDVYLPRRSRSTLRSVIDWSGETATDRSSGAWTTQREAEGPACD</sequence>
<name>A0A919NI38_9ACTN</name>
<reference evidence="2" key="1">
    <citation type="submission" date="2021-01" db="EMBL/GenBank/DDBJ databases">
        <title>Whole genome shotgun sequence of Actinoplanes tereljensis NBRC 105297.</title>
        <authorList>
            <person name="Komaki H."/>
            <person name="Tamura T."/>
        </authorList>
    </citation>
    <scope>NUCLEOTIDE SEQUENCE</scope>
    <source>
        <strain evidence="2">NBRC 105297</strain>
    </source>
</reference>
<evidence type="ECO:0000313" key="2">
    <source>
        <dbReference type="EMBL" id="GIF19075.1"/>
    </source>
</evidence>
<comment type="caution">
    <text evidence="2">The sequence shown here is derived from an EMBL/GenBank/DDBJ whole genome shotgun (WGS) entry which is preliminary data.</text>
</comment>
<evidence type="ECO:0000256" key="1">
    <source>
        <dbReference type="SAM" id="MobiDB-lite"/>
    </source>
</evidence>
<keyword evidence="3" id="KW-1185">Reference proteome</keyword>
<feature type="compositionally biased region" description="Polar residues" evidence="1">
    <location>
        <begin position="126"/>
        <end position="137"/>
    </location>
</feature>
<feature type="compositionally biased region" description="Low complexity" evidence="1">
    <location>
        <begin position="1"/>
        <end position="15"/>
    </location>
</feature>
<accession>A0A919NI38</accession>
<gene>
    <name evidence="2" type="ORF">Ate02nite_18050</name>
</gene>